<dbReference type="InterPro" id="IPR006746">
    <property type="entry name" value="26S_Psome_Rpn12"/>
</dbReference>
<reference evidence="4" key="2">
    <citation type="submission" date="2022-01" db="EMBL/GenBank/DDBJ databases">
        <authorList>
            <person name="Hirooka S."/>
            <person name="Miyagishima S.Y."/>
        </authorList>
    </citation>
    <scope>NUCLEOTIDE SEQUENCE</scope>
    <source>
        <strain evidence="4">NBRC 102759</strain>
    </source>
</reference>
<feature type="domain" description="PCI" evidence="3">
    <location>
        <begin position="81"/>
        <end position="252"/>
    </location>
</feature>
<reference evidence="4" key="1">
    <citation type="journal article" date="2022" name="Proc. Natl. Acad. Sci. U.S.A.">
        <title>Life cycle and functional genomics of the unicellular red alga Galdieria for elucidating algal and plant evolution and industrial use.</title>
        <authorList>
            <person name="Hirooka S."/>
            <person name="Itabashi T."/>
            <person name="Ichinose T.M."/>
            <person name="Onuma R."/>
            <person name="Fujiwara T."/>
            <person name="Yamashita S."/>
            <person name="Jong L.W."/>
            <person name="Tomita R."/>
            <person name="Iwane A.H."/>
            <person name="Miyagishima S.Y."/>
        </authorList>
    </citation>
    <scope>NUCLEOTIDE SEQUENCE</scope>
    <source>
        <strain evidence="4">NBRC 102759</strain>
    </source>
</reference>
<evidence type="ECO:0000259" key="3">
    <source>
        <dbReference type="PROSITE" id="PS50250"/>
    </source>
</evidence>
<evidence type="ECO:0000313" key="6">
    <source>
        <dbReference type="Proteomes" id="UP001061958"/>
    </source>
</evidence>
<dbReference type="InterPro" id="IPR033464">
    <property type="entry name" value="CSN8_PSD8_EIF3K"/>
</dbReference>
<protein>
    <recommendedName>
        <fullName evidence="3">PCI domain-containing protein</fullName>
    </recommendedName>
</protein>
<dbReference type="PANTHER" id="PTHR12387">
    <property type="entry name" value="26S PROTEASOME NON-ATPASE REGULATORY SUBUNIT 8"/>
    <property type="match status" value="1"/>
</dbReference>
<dbReference type="GO" id="GO:0005634">
    <property type="term" value="C:nucleus"/>
    <property type="evidence" value="ECO:0007669"/>
    <property type="project" value="TreeGrafter"/>
</dbReference>
<dbReference type="GO" id="GO:0043161">
    <property type="term" value="P:proteasome-mediated ubiquitin-dependent protein catabolic process"/>
    <property type="evidence" value="ECO:0007669"/>
    <property type="project" value="TreeGrafter"/>
</dbReference>
<proteinExistence type="inferred from homology"/>
<accession>A0A9C7UPR6</accession>
<dbReference type="OrthoDB" id="8775810at2759"/>
<dbReference type="PROSITE" id="PS50250">
    <property type="entry name" value="PCI"/>
    <property type="match status" value="1"/>
</dbReference>
<evidence type="ECO:0000256" key="2">
    <source>
        <dbReference type="ARBA" id="ARBA00022942"/>
    </source>
</evidence>
<dbReference type="PANTHER" id="PTHR12387:SF0">
    <property type="entry name" value="26S PROTEASOME NON-ATPASE REGULATORY SUBUNIT 8"/>
    <property type="match status" value="1"/>
</dbReference>
<gene>
    <name evidence="4" type="ORF">GpartN1_g2647.t1</name>
    <name evidence="5" type="ORF">GpartN1_g2996.t1</name>
</gene>
<keyword evidence="6" id="KW-1185">Reference proteome</keyword>
<dbReference type="Gene3D" id="1.25.40.990">
    <property type="match status" value="1"/>
</dbReference>
<organism evidence="4 6">
    <name type="scientific">Galdieria partita</name>
    <dbReference type="NCBI Taxonomy" id="83374"/>
    <lineage>
        <taxon>Eukaryota</taxon>
        <taxon>Rhodophyta</taxon>
        <taxon>Bangiophyceae</taxon>
        <taxon>Galdieriales</taxon>
        <taxon>Galdieriaceae</taxon>
        <taxon>Galdieria</taxon>
    </lineage>
</organism>
<keyword evidence="2" id="KW-0647">Proteasome</keyword>
<comment type="caution">
    <text evidence="4">The sequence shown here is derived from an EMBL/GenBank/DDBJ whole genome shotgun (WGS) entry which is preliminary data.</text>
</comment>
<sequence length="271" mass="31481">MSHLVNQGQEALSRVEKELNRSKPNLNQAWNQLNDVKVLLTKLPSLQYKTQLSSVSKEEFLLARSTFEVACFLSIVDKDMESFERHFMQLKPLYLDVSNFLSPSSNESLLIGLNLMRLLSQNRIAEFHSELELLQKRIKEDPYVTFAIRLEQCLTEGSYAKLLSLSQSSPNKYFQYFTQVLAHTVRKDIADCLETAYRYLSSDDAMKMLSFGSLDEFKKFIEERGWSIEKQQLVFKTIEEHENTLDVLNSNELLSLIEQNISYAKELERIV</sequence>
<evidence type="ECO:0000313" key="4">
    <source>
        <dbReference type="EMBL" id="GJQ10856.1"/>
    </source>
</evidence>
<dbReference type="AlphaFoldDB" id="A0A9C7UPR6"/>
<dbReference type="EMBL" id="BQMJ01000019">
    <property type="protein sequence ID" value="GJQ10856.1"/>
    <property type="molecule type" value="Genomic_DNA"/>
</dbReference>
<evidence type="ECO:0000256" key="1">
    <source>
        <dbReference type="ARBA" id="ARBA00009627"/>
    </source>
</evidence>
<dbReference type="Proteomes" id="UP001061958">
    <property type="component" value="Unassembled WGS sequence"/>
</dbReference>
<dbReference type="GO" id="GO:0008541">
    <property type="term" value="C:proteasome regulatory particle, lid subcomplex"/>
    <property type="evidence" value="ECO:0007669"/>
    <property type="project" value="TreeGrafter"/>
</dbReference>
<evidence type="ECO:0000313" key="5">
    <source>
        <dbReference type="EMBL" id="GJQ11205.1"/>
    </source>
</evidence>
<dbReference type="InterPro" id="IPR000717">
    <property type="entry name" value="PCI_dom"/>
</dbReference>
<name>A0A9C7UPR6_9RHOD</name>
<comment type="similarity">
    <text evidence="1">Belongs to the proteasome subunit S14 family.</text>
</comment>
<dbReference type="EMBL" id="BQMJ01000022">
    <property type="protein sequence ID" value="GJQ11205.1"/>
    <property type="molecule type" value="Genomic_DNA"/>
</dbReference>
<dbReference type="GO" id="GO:0005829">
    <property type="term" value="C:cytosol"/>
    <property type="evidence" value="ECO:0007669"/>
    <property type="project" value="TreeGrafter"/>
</dbReference>
<dbReference type="Pfam" id="PF10075">
    <property type="entry name" value="CSN8_PSD8_EIF3K"/>
    <property type="match status" value="1"/>
</dbReference>